<sequence>MLAFLFITLIICTSVILYNFQSKISSQRRQILSLKYENDSLKSKISKEIPPKINVRYITPQYVNALVTVKSNIYLAPILNSGIINTLEKNTPIRVHDSIEILNEFWYEVSIAGSSRINSKGWIKSNCIKANSPNSSNL</sequence>
<dbReference type="Gene3D" id="2.30.30.40">
    <property type="entry name" value="SH3 Domains"/>
    <property type="match status" value="1"/>
</dbReference>
<accession>A0ABS8N410</accession>
<evidence type="ECO:0008006" key="3">
    <source>
        <dbReference type="Google" id="ProtNLM"/>
    </source>
</evidence>
<gene>
    <name evidence="1" type="ORF">LN736_06575</name>
</gene>
<proteinExistence type="predicted"/>
<evidence type="ECO:0000313" key="2">
    <source>
        <dbReference type="Proteomes" id="UP001165422"/>
    </source>
</evidence>
<comment type="caution">
    <text evidence="1">The sequence shown here is derived from an EMBL/GenBank/DDBJ whole genome shotgun (WGS) entry which is preliminary data.</text>
</comment>
<protein>
    <recommendedName>
        <fullName evidence="3">SH3b domain-containing protein</fullName>
    </recommendedName>
</protein>
<evidence type="ECO:0000313" key="1">
    <source>
        <dbReference type="EMBL" id="MCC9294522.1"/>
    </source>
</evidence>
<dbReference type="EMBL" id="JAJJPB010000005">
    <property type="protein sequence ID" value="MCC9294522.1"/>
    <property type="molecule type" value="Genomic_DNA"/>
</dbReference>
<reference evidence="1" key="1">
    <citation type="submission" date="2021-11" db="EMBL/GenBank/DDBJ databases">
        <authorList>
            <person name="Qingchun L."/>
            <person name="Dong Z."/>
            <person name="Zongwei Q."/>
            <person name="Jia Z."/>
            <person name="Duotao L."/>
        </authorList>
    </citation>
    <scope>NUCLEOTIDE SEQUENCE</scope>
    <source>
        <strain evidence="1">WLY-B-L2</strain>
    </source>
</reference>
<dbReference type="RefSeq" id="WP_150357209.1">
    <property type="nucleotide sequence ID" value="NZ_JAJJPB010000005.1"/>
</dbReference>
<dbReference type="Proteomes" id="UP001165422">
    <property type="component" value="Unassembled WGS sequence"/>
</dbReference>
<organism evidence="1 2">
    <name type="scientific">Clostridium aromativorans</name>
    <dbReference type="NCBI Taxonomy" id="2836848"/>
    <lineage>
        <taxon>Bacteria</taxon>
        <taxon>Bacillati</taxon>
        <taxon>Bacillota</taxon>
        <taxon>Clostridia</taxon>
        <taxon>Eubacteriales</taxon>
        <taxon>Clostridiaceae</taxon>
        <taxon>Clostridium</taxon>
    </lineage>
</organism>
<keyword evidence="2" id="KW-1185">Reference proteome</keyword>
<name>A0ABS8N410_9CLOT</name>